<feature type="compositionally biased region" description="Basic residues" evidence="1">
    <location>
        <begin position="49"/>
        <end position="64"/>
    </location>
</feature>
<feature type="region of interest" description="Disordered" evidence="1">
    <location>
        <begin position="1"/>
        <end position="87"/>
    </location>
</feature>
<dbReference type="Proteomes" id="UP000596660">
    <property type="component" value="Unplaced"/>
</dbReference>
<organism evidence="2 3">
    <name type="scientific">Chenopodium quinoa</name>
    <name type="common">Quinoa</name>
    <dbReference type="NCBI Taxonomy" id="63459"/>
    <lineage>
        <taxon>Eukaryota</taxon>
        <taxon>Viridiplantae</taxon>
        <taxon>Streptophyta</taxon>
        <taxon>Embryophyta</taxon>
        <taxon>Tracheophyta</taxon>
        <taxon>Spermatophyta</taxon>
        <taxon>Magnoliopsida</taxon>
        <taxon>eudicotyledons</taxon>
        <taxon>Gunneridae</taxon>
        <taxon>Pentapetalae</taxon>
        <taxon>Caryophyllales</taxon>
        <taxon>Chenopodiaceae</taxon>
        <taxon>Chenopodioideae</taxon>
        <taxon>Atripliceae</taxon>
        <taxon>Chenopodium</taxon>
    </lineage>
</organism>
<feature type="compositionally biased region" description="Pro residues" evidence="1">
    <location>
        <begin position="71"/>
        <end position="80"/>
    </location>
</feature>
<dbReference type="AlphaFoldDB" id="A0A803M6D1"/>
<dbReference type="Gramene" id="AUR62024004-RA">
    <property type="protein sequence ID" value="AUR62024004-RA:cds"/>
    <property type="gene ID" value="AUR62024004"/>
</dbReference>
<protein>
    <submittedName>
        <fullName evidence="2">Uncharacterized protein</fullName>
    </submittedName>
</protein>
<sequence>MVFKKGDSSIGPRSSIRDQGSEFEDQSFEDEEHVTVWRRSRPKVEERRRGHAVHRGQAVHRGVIRRKDAPPRAPPAPLPPRSRKRPEVAIQRMTSEAEEEGFLSQGEIVKQKNLVVVTQQTYCCGKSANFMCKVGLVSDMLEVLSLDKDRRVIIERCGFGDLFKLKKMMLVPLFPAQWRCIFGIPTGRKNLPRRDSDGGLPLKEKMILVIKQLYGVKDKNGRSRMSVEKAAKLIVKMLVVTRKEQEDFMIRFLIVVLGRIEVWTGDKIKDGYEKDLKKTKDFGFLKEKLTPWLHRLEQLYSSGCRVVIRAPMERKAVDPVLSMSSLESEKSGVRDLIQIVAYQVQDDALKDAKAVVAGVKSIVAGVQSVGEKQAPSKGPKKGGVGDVDFSVVFGGNGTGKVGGLEDDLSIGNGGAVVQDTGEVPTKGGKRKSDRSVGKRPCRPSKKGLQIAKKGEVLTKEDRRIITYVLSWTPKMESNRAGTQYVRAATKMYTKECLLDKSGTSKEIGVKYCHALRDLPSRNIVVFVSVLMEEHWWCVVFHLKDEKIWLIDSINPEPAFTHDDALDELETVEIGRARVLLGDLLCSFNERRAEVHKLVEAWDKEKKGREGK</sequence>
<feature type="compositionally biased region" description="Basic residues" evidence="1">
    <location>
        <begin position="427"/>
        <end position="445"/>
    </location>
</feature>
<evidence type="ECO:0000313" key="2">
    <source>
        <dbReference type="EnsemblPlants" id="AUR62024004-RA:cds"/>
    </source>
</evidence>
<accession>A0A803M6D1</accession>
<feature type="compositionally biased region" description="Acidic residues" evidence="1">
    <location>
        <begin position="21"/>
        <end position="32"/>
    </location>
</feature>
<dbReference type="EnsemblPlants" id="AUR62024004-RA">
    <property type="protein sequence ID" value="AUR62024004-RA:cds"/>
    <property type="gene ID" value="AUR62024004"/>
</dbReference>
<reference evidence="2" key="1">
    <citation type="journal article" date="2017" name="Nature">
        <title>The genome of Chenopodium quinoa.</title>
        <authorList>
            <person name="Jarvis D.E."/>
            <person name="Ho Y.S."/>
            <person name="Lightfoot D.J."/>
            <person name="Schmoeckel S.M."/>
            <person name="Li B."/>
            <person name="Borm T.J.A."/>
            <person name="Ohyanagi H."/>
            <person name="Mineta K."/>
            <person name="Michell C.T."/>
            <person name="Saber N."/>
            <person name="Kharbatia N.M."/>
            <person name="Rupper R.R."/>
            <person name="Sharp A.R."/>
            <person name="Dally N."/>
            <person name="Boughton B.A."/>
            <person name="Woo Y.H."/>
            <person name="Gao G."/>
            <person name="Schijlen E.G.W.M."/>
            <person name="Guo X."/>
            <person name="Momin A.A."/>
            <person name="Negrao S."/>
            <person name="Al-Babili S."/>
            <person name="Gehring C."/>
            <person name="Roessner U."/>
            <person name="Jung C."/>
            <person name="Murphy K."/>
            <person name="Arold S.T."/>
            <person name="Gojobori T."/>
            <person name="van der Linden C.G."/>
            <person name="van Loo E.N."/>
            <person name="Jellen E.N."/>
            <person name="Maughan P.J."/>
            <person name="Tester M."/>
        </authorList>
    </citation>
    <scope>NUCLEOTIDE SEQUENCE [LARGE SCALE GENOMIC DNA]</scope>
    <source>
        <strain evidence="2">cv. PI 614886</strain>
    </source>
</reference>
<evidence type="ECO:0000313" key="3">
    <source>
        <dbReference type="Proteomes" id="UP000596660"/>
    </source>
</evidence>
<proteinExistence type="predicted"/>
<evidence type="ECO:0000256" key="1">
    <source>
        <dbReference type="SAM" id="MobiDB-lite"/>
    </source>
</evidence>
<keyword evidence="3" id="KW-1185">Reference proteome</keyword>
<feature type="region of interest" description="Disordered" evidence="1">
    <location>
        <begin position="415"/>
        <end position="445"/>
    </location>
</feature>
<name>A0A803M6D1_CHEQI</name>
<reference evidence="2" key="2">
    <citation type="submission" date="2021-03" db="UniProtKB">
        <authorList>
            <consortium name="EnsemblPlants"/>
        </authorList>
    </citation>
    <scope>IDENTIFICATION</scope>
</reference>